<dbReference type="AlphaFoldDB" id="A0A6J6ZWY3"/>
<accession>A0A6J6ZWY3</accession>
<proteinExistence type="predicted"/>
<sequence length="132" mass="15106">MPQVLRSSKETFTALQILDAPSSRALRDQIREEIVKRKTLTFKTRSDFLVSVLGDEAALDKLERFIEARNDLVHHGGRVSPERVDRQRKTKYEVGDTIDVSEPYFRDALTRLKQHATTLVRLARGDVRSAAE</sequence>
<protein>
    <submittedName>
        <fullName evidence="1">Unannotated protein</fullName>
    </submittedName>
</protein>
<reference evidence="1" key="1">
    <citation type="submission" date="2020-05" db="EMBL/GenBank/DDBJ databases">
        <authorList>
            <person name="Chiriac C."/>
            <person name="Salcher M."/>
            <person name="Ghai R."/>
            <person name="Kavagutti S V."/>
        </authorList>
    </citation>
    <scope>NUCLEOTIDE SEQUENCE</scope>
</reference>
<gene>
    <name evidence="1" type="ORF">UFOPK3204_00429</name>
</gene>
<organism evidence="1">
    <name type="scientific">freshwater metagenome</name>
    <dbReference type="NCBI Taxonomy" id="449393"/>
    <lineage>
        <taxon>unclassified sequences</taxon>
        <taxon>metagenomes</taxon>
        <taxon>ecological metagenomes</taxon>
    </lineage>
</organism>
<evidence type="ECO:0000313" key="1">
    <source>
        <dbReference type="EMBL" id="CAB4825077.1"/>
    </source>
</evidence>
<dbReference type="EMBL" id="CAFABK010000012">
    <property type="protein sequence ID" value="CAB4825077.1"/>
    <property type="molecule type" value="Genomic_DNA"/>
</dbReference>
<name>A0A6J6ZWY3_9ZZZZ</name>